<gene>
    <name evidence="2" type="ORF">JOF47_001692</name>
</gene>
<keyword evidence="3" id="KW-1185">Reference proteome</keyword>
<evidence type="ECO:0000313" key="3">
    <source>
        <dbReference type="Proteomes" id="UP001296993"/>
    </source>
</evidence>
<protein>
    <submittedName>
        <fullName evidence="2">Heme/copper-type cytochrome/quinol oxidase subunit 1</fullName>
    </submittedName>
</protein>
<dbReference type="EMBL" id="JAGIOF010000001">
    <property type="protein sequence ID" value="MBP2386181.1"/>
    <property type="molecule type" value="Genomic_DNA"/>
</dbReference>
<sequence length="99" mass="10283">MSEPTDAAKPPSRAPGRALPLTVGIIGLLAIVAGIITLWIGSSEELAFGWMAYAPLNDSEFMPGRYLMGPKQIIGCVLLAIAAACAAFLAGLSVGRRAR</sequence>
<organism evidence="2 3">
    <name type="scientific">Paeniglutamicibacter kerguelensis</name>
    <dbReference type="NCBI Taxonomy" id="254788"/>
    <lineage>
        <taxon>Bacteria</taxon>
        <taxon>Bacillati</taxon>
        <taxon>Actinomycetota</taxon>
        <taxon>Actinomycetes</taxon>
        <taxon>Micrococcales</taxon>
        <taxon>Micrococcaceae</taxon>
        <taxon>Paeniglutamicibacter</taxon>
    </lineage>
</organism>
<reference evidence="2 3" key="1">
    <citation type="submission" date="2021-03" db="EMBL/GenBank/DDBJ databases">
        <title>Sequencing the genomes of 1000 actinobacteria strains.</title>
        <authorList>
            <person name="Klenk H.-P."/>
        </authorList>
    </citation>
    <scope>NUCLEOTIDE SEQUENCE [LARGE SCALE GENOMIC DNA]</scope>
    <source>
        <strain evidence="2 3">DSM 15797</strain>
    </source>
</reference>
<dbReference type="RefSeq" id="WP_209997133.1">
    <property type="nucleotide sequence ID" value="NZ_BAAAJY010000019.1"/>
</dbReference>
<name>A0ABS4XCJ0_9MICC</name>
<evidence type="ECO:0000313" key="2">
    <source>
        <dbReference type="EMBL" id="MBP2386181.1"/>
    </source>
</evidence>
<dbReference type="Proteomes" id="UP001296993">
    <property type="component" value="Unassembled WGS sequence"/>
</dbReference>
<accession>A0ABS4XCJ0</accession>
<feature type="transmembrane region" description="Helical" evidence="1">
    <location>
        <begin position="21"/>
        <end position="41"/>
    </location>
</feature>
<keyword evidence="1" id="KW-0812">Transmembrane</keyword>
<keyword evidence="1" id="KW-0472">Membrane</keyword>
<feature type="transmembrane region" description="Helical" evidence="1">
    <location>
        <begin position="72"/>
        <end position="94"/>
    </location>
</feature>
<keyword evidence="1" id="KW-1133">Transmembrane helix</keyword>
<comment type="caution">
    <text evidence="2">The sequence shown here is derived from an EMBL/GenBank/DDBJ whole genome shotgun (WGS) entry which is preliminary data.</text>
</comment>
<proteinExistence type="predicted"/>
<evidence type="ECO:0000256" key="1">
    <source>
        <dbReference type="SAM" id="Phobius"/>
    </source>
</evidence>